<dbReference type="AlphaFoldDB" id="A0A345UN08"/>
<keyword evidence="2" id="KW-1185">Reference proteome</keyword>
<proteinExistence type="predicted"/>
<dbReference type="Proteomes" id="UP000254808">
    <property type="component" value="Chromosome"/>
</dbReference>
<sequence length="72" mass="8611">MYGLCFLCNGREKHVRPGKRNQTKHLSWKQVHIQRRIKPIALFRLSTFFRTSAQCWMGLQNDFDTEEQQTAQ</sequence>
<dbReference type="GO" id="GO:0003677">
    <property type="term" value="F:DNA binding"/>
    <property type="evidence" value="ECO:0007669"/>
    <property type="project" value="InterPro"/>
</dbReference>
<gene>
    <name evidence="1" type="ORF">CYPRO_2618</name>
</gene>
<evidence type="ECO:0000313" key="1">
    <source>
        <dbReference type="EMBL" id="AXJ01860.1"/>
    </source>
</evidence>
<dbReference type="InterPro" id="IPR010982">
    <property type="entry name" value="Lambda_DNA-bd_dom_sf"/>
</dbReference>
<name>A0A345UN08_9BACT</name>
<accession>A0A345UN08</accession>
<organism evidence="1 2">
    <name type="scientific">Cyclonatronum proteinivorum</name>
    <dbReference type="NCBI Taxonomy" id="1457365"/>
    <lineage>
        <taxon>Bacteria</taxon>
        <taxon>Pseudomonadati</taxon>
        <taxon>Balneolota</taxon>
        <taxon>Balneolia</taxon>
        <taxon>Balneolales</taxon>
        <taxon>Cyclonatronaceae</taxon>
        <taxon>Cyclonatronum</taxon>
    </lineage>
</organism>
<dbReference type="KEGG" id="cprv:CYPRO_2618"/>
<protein>
    <recommendedName>
        <fullName evidence="3">Addiction module antidote protein, HigA family</fullName>
    </recommendedName>
</protein>
<evidence type="ECO:0008006" key="3">
    <source>
        <dbReference type="Google" id="ProtNLM"/>
    </source>
</evidence>
<dbReference type="Gene3D" id="1.10.260.40">
    <property type="entry name" value="lambda repressor-like DNA-binding domains"/>
    <property type="match status" value="1"/>
</dbReference>
<evidence type="ECO:0000313" key="2">
    <source>
        <dbReference type="Proteomes" id="UP000254808"/>
    </source>
</evidence>
<dbReference type="EMBL" id="CP027806">
    <property type="protein sequence ID" value="AXJ01860.1"/>
    <property type="molecule type" value="Genomic_DNA"/>
</dbReference>
<reference evidence="1 2" key="1">
    <citation type="submission" date="2018-03" db="EMBL/GenBank/DDBJ databases">
        <title>Phenotypic and genomic properties of Cyclonatronum proteinivorum gen. nov., sp. nov., a haloalkaliphilic bacteroidete from soda lakes possessing Na+-translocating rhodopsin.</title>
        <authorList>
            <person name="Toshchakov S.V."/>
            <person name="Korzhenkov A."/>
            <person name="Samarov N.I."/>
            <person name="Kublanov I.V."/>
            <person name="Muntyan M.S."/>
            <person name="Sorokin D.Y."/>
        </authorList>
    </citation>
    <scope>NUCLEOTIDE SEQUENCE [LARGE SCALE GENOMIC DNA]</scope>
    <source>
        <strain evidence="1 2">Omega</strain>
    </source>
</reference>